<dbReference type="InterPro" id="IPR034457">
    <property type="entry name" value="Organic_radical-activating"/>
</dbReference>
<dbReference type="InterPro" id="IPR013785">
    <property type="entry name" value="Aldolase_TIM"/>
</dbReference>
<dbReference type="GO" id="GO:0051539">
    <property type="term" value="F:4 iron, 4 sulfur cluster binding"/>
    <property type="evidence" value="ECO:0007669"/>
    <property type="project" value="UniProtKB-KW"/>
</dbReference>
<dbReference type="InterPro" id="IPR058240">
    <property type="entry name" value="rSAM_sf"/>
</dbReference>
<reference evidence="8 9" key="1">
    <citation type="submission" date="2016-05" db="EMBL/GenBank/DDBJ databases">
        <title>Diversity and Homogeneity among Thermoacidophilic Verrucomicrobia Methanotrophs Linked with Geographical Origin.</title>
        <authorList>
            <person name="Erikstad H.-A."/>
            <person name="Smestad N.B."/>
            <person name="Ceballos R.M."/>
            <person name="Birkeland N.-K."/>
        </authorList>
    </citation>
    <scope>NUCLEOTIDE SEQUENCE [LARGE SCALE GENOMIC DNA]</scope>
    <source>
        <strain evidence="8 9">Phi</strain>
    </source>
</reference>
<dbReference type="RefSeq" id="WP_134439444.1">
    <property type="nucleotide sequence ID" value="NZ_LXQC01000101.1"/>
</dbReference>
<accession>A0A4Y8PHA8</accession>
<gene>
    <name evidence="8" type="ORF">A7Q10_05535</name>
</gene>
<dbReference type="OrthoDB" id="9782387at2"/>
<evidence type="ECO:0000256" key="2">
    <source>
        <dbReference type="ARBA" id="ARBA00022485"/>
    </source>
</evidence>
<dbReference type="PROSITE" id="PS51257">
    <property type="entry name" value="PROKAR_LIPOPROTEIN"/>
    <property type="match status" value="1"/>
</dbReference>
<feature type="domain" description="Radical SAM core" evidence="7">
    <location>
        <begin position="13"/>
        <end position="223"/>
    </location>
</feature>
<dbReference type="SFLD" id="SFLDS00029">
    <property type="entry name" value="Radical_SAM"/>
    <property type="match status" value="1"/>
</dbReference>
<dbReference type="PANTHER" id="PTHR30352">
    <property type="entry name" value="PYRUVATE FORMATE-LYASE-ACTIVATING ENZYME"/>
    <property type="match status" value="1"/>
</dbReference>
<dbReference type="GO" id="GO:0003824">
    <property type="term" value="F:catalytic activity"/>
    <property type="evidence" value="ECO:0007669"/>
    <property type="project" value="InterPro"/>
</dbReference>
<dbReference type="InterPro" id="IPR012840">
    <property type="entry name" value="NrdG2"/>
</dbReference>
<evidence type="ECO:0000259" key="7">
    <source>
        <dbReference type="PROSITE" id="PS51918"/>
    </source>
</evidence>
<proteinExistence type="predicted"/>
<keyword evidence="9" id="KW-1185">Reference proteome</keyword>
<dbReference type="SFLD" id="SFLDG01094">
    <property type="entry name" value="Uncharacterised_Radical_SAM_Su"/>
    <property type="match status" value="1"/>
</dbReference>
<evidence type="ECO:0000256" key="5">
    <source>
        <dbReference type="ARBA" id="ARBA00023004"/>
    </source>
</evidence>
<keyword evidence="2" id="KW-0004">4Fe-4S</keyword>
<dbReference type="InterPro" id="IPR007197">
    <property type="entry name" value="rSAM"/>
</dbReference>
<name>A0A4Y8PHA8_9BACT</name>
<evidence type="ECO:0000256" key="1">
    <source>
        <dbReference type="ARBA" id="ARBA00001966"/>
    </source>
</evidence>
<dbReference type="PANTHER" id="PTHR30352:SF13">
    <property type="entry name" value="GLYCYL-RADICAL ENZYME ACTIVATING ENZYME YJJW-RELATED"/>
    <property type="match status" value="1"/>
</dbReference>
<evidence type="ECO:0000256" key="4">
    <source>
        <dbReference type="ARBA" id="ARBA00022723"/>
    </source>
</evidence>
<dbReference type="CDD" id="cd01335">
    <property type="entry name" value="Radical_SAM"/>
    <property type="match status" value="1"/>
</dbReference>
<keyword evidence="5" id="KW-0408">Iron</keyword>
<dbReference type="SFLD" id="SFLDG01067">
    <property type="entry name" value="SPASM/twitch_domain_containing"/>
    <property type="match status" value="1"/>
</dbReference>
<dbReference type="AlphaFoldDB" id="A0A4Y8PHA8"/>
<dbReference type="GO" id="GO:0046872">
    <property type="term" value="F:metal ion binding"/>
    <property type="evidence" value="ECO:0007669"/>
    <property type="project" value="UniProtKB-KW"/>
</dbReference>
<evidence type="ECO:0000256" key="6">
    <source>
        <dbReference type="ARBA" id="ARBA00023014"/>
    </source>
</evidence>
<dbReference type="Proteomes" id="UP000297713">
    <property type="component" value="Unassembled WGS sequence"/>
</dbReference>
<dbReference type="Pfam" id="PF04055">
    <property type="entry name" value="Radical_SAM"/>
    <property type="match status" value="1"/>
</dbReference>
<evidence type="ECO:0000313" key="8">
    <source>
        <dbReference type="EMBL" id="TFE71078.1"/>
    </source>
</evidence>
<evidence type="ECO:0000313" key="9">
    <source>
        <dbReference type="Proteomes" id="UP000297713"/>
    </source>
</evidence>
<dbReference type="PROSITE" id="PS51918">
    <property type="entry name" value="RADICAL_SAM"/>
    <property type="match status" value="1"/>
</dbReference>
<protein>
    <submittedName>
        <fullName evidence="8">Anaerobic ribonucleoside-triphosphate reductase activating protein</fullName>
    </submittedName>
</protein>
<dbReference type="Gene3D" id="3.20.20.70">
    <property type="entry name" value="Aldolase class I"/>
    <property type="match status" value="1"/>
</dbReference>
<organism evidence="8 9">
    <name type="scientific">Methylacidiphilum caldifontis</name>
    <dbReference type="NCBI Taxonomy" id="2795386"/>
    <lineage>
        <taxon>Bacteria</taxon>
        <taxon>Pseudomonadati</taxon>
        <taxon>Verrucomicrobiota</taxon>
        <taxon>Methylacidiphilae</taxon>
        <taxon>Methylacidiphilales</taxon>
        <taxon>Methylacidiphilaceae</taxon>
        <taxon>Methylacidiphilum (ex Ratnadevi et al. 2023)</taxon>
    </lineage>
</organism>
<dbReference type="EMBL" id="LXQC01000101">
    <property type="protein sequence ID" value="TFE71078.1"/>
    <property type="molecule type" value="Genomic_DNA"/>
</dbReference>
<keyword evidence="4" id="KW-0479">Metal-binding</keyword>
<dbReference type="NCBIfam" id="TIGR02495">
    <property type="entry name" value="NrdG2"/>
    <property type="match status" value="1"/>
</dbReference>
<keyword evidence="6" id="KW-0411">Iron-sulfur</keyword>
<dbReference type="SUPFAM" id="SSF102114">
    <property type="entry name" value="Radical SAM enzymes"/>
    <property type="match status" value="1"/>
</dbReference>
<sequence length="232" mass="26649">MKIGGIEPFSLIDFPGIPAAVIFTQGCDFRCPYCYVPQLVVPESYGSLLAEDQVLNFLESRKGKIEGVVITGGEPTLQQDLLPFIMLIKKMGFLVKLDTNGSHPEITESLIREQLIDYVAMDFKAPVEKYREITKSLIDKEIIARSIALLIHSNIEYEFRTTVVKEDITFEDFKRMVDQINGAKKYVLQKFIPKAPLVDPSYEKKHPLDLEEIEKWKNYTLSRIKKVIVRNY</sequence>
<comment type="caution">
    <text evidence="8">The sequence shown here is derived from an EMBL/GenBank/DDBJ whole genome shotgun (WGS) entry which is preliminary data.</text>
</comment>
<comment type="cofactor">
    <cofactor evidence="1">
        <name>[4Fe-4S] cluster</name>
        <dbReference type="ChEBI" id="CHEBI:49883"/>
    </cofactor>
</comment>
<keyword evidence="3" id="KW-0949">S-adenosyl-L-methionine</keyword>
<evidence type="ECO:0000256" key="3">
    <source>
        <dbReference type="ARBA" id="ARBA00022691"/>
    </source>
</evidence>